<evidence type="ECO:0000256" key="3">
    <source>
        <dbReference type="ARBA" id="ARBA00022723"/>
    </source>
</evidence>
<dbReference type="GO" id="GO:0097550">
    <property type="term" value="C:transcription preinitiation complex"/>
    <property type="evidence" value="ECO:0007669"/>
    <property type="project" value="TreeGrafter"/>
</dbReference>
<evidence type="ECO:0000256" key="12">
    <source>
        <dbReference type="ARBA" id="ARBA00042630"/>
    </source>
</evidence>
<dbReference type="GO" id="GO:0008270">
    <property type="term" value="F:zinc ion binding"/>
    <property type="evidence" value="ECO:0007669"/>
    <property type="project" value="UniProtKB-KW"/>
</dbReference>
<reference evidence="17" key="1">
    <citation type="submission" date="2016-05" db="EMBL/GenBank/DDBJ databases">
        <authorList>
            <person name="Lavstsen T."/>
            <person name="Jespersen J.S."/>
        </authorList>
    </citation>
    <scope>NUCLEOTIDE SEQUENCE</scope>
    <source>
        <tissue evidence="17">Brain</tissue>
    </source>
</reference>
<evidence type="ECO:0000313" key="17">
    <source>
        <dbReference type="EMBL" id="SBP07229.1"/>
    </source>
</evidence>
<name>A0A1A7WNW4_9TELE</name>
<keyword evidence="10" id="KW-0539">Nucleus</keyword>
<reference evidence="17" key="2">
    <citation type="submission" date="2016-06" db="EMBL/GenBank/DDBJ databases">
        <title>The genome of a short-lived fish provides insights into sex chromosome evolution and the genetic control of aging.</title>
        <authorList>
            <person name="Reichwald K."/>
            <person name="Felder M."/>
            <person name="Petzold A."/>
            <person name="Koch P."/>
            <person name="Groth M."/>
            <person name="Platzer M."/>
        </authorList>
    </citation>
    <scope>NUCLEOTIDE SEQUENCE</scope>
    <source>
        <tissue evidence="17">Brain</tissue>
    </source>
</reference>
<evidence type="ECO:0000256" key="13">
    <source>
        <dbReference type="ARBA" id="ARBA00045875"/>
    </source>
</evidence>
<dbReference type="Gene3D" id="2.20.25.10">
    <property type="match status" value="1"/>
</dbReference>
<evidence type="ECO:0000256" key="10">
    <source>
        <dbReference type="ARBA" id="ARBA00023242"/>
    </source>
</evidence>
<dbReference type="GO" id="GO:0003743">
    <property type="term" value="F:translation initiation factor activity"/>
    <property type="evidence" value="ECO:0007669"/>
    <property type="project" value="UniProtKB-KW"/>
</dbReference>
<evidence type="ECO:0000256" key="1">
    <source>
        <dbReference type="ARBA" id="ARBA00004123"/>
    </source>
</evidence>
<keyword evidence="17" id="KW-0396">Initiation factor</keyword>
<keyword evidence="8" id="KW-0010">Activator</keyword>
<feature type="compositionally biased region" description="Basic and acidic residues" evidence="15">
    <location>
        <begin position="313"/>
        <end position="327"/>
    </location>
</feature>
<evidence type="ECO:0000256" key="11">
    <source>
        <dbReference type="ARBA" id="ARBA00039848"/>
    </source>
</evidence>
<sequence length="433" mass="48763">MNRSGLTCPSCGSSNIVDDDLYCNAQLVCVDCGTVVSEGSLADDPVGGSDISYSRSAVTKIPCRNLRKGLMRVKEISRIIRVRREIEDLALSYFKQVYEHEDFINVSLTKKEVLAGCCVLVSCRQRNWPITVATISFLLNADQALVGGVFKDMLTILKLETLTVGVIDVLEAHCQEYKISSDQVPEEFAEDCVALTKRAKALVELAAESWIVTGRKPIHMVMAATYLAWQSLKPNKHRLKISLDRFCHLAKVQKHQSAMTRILELKKVLCKLGREIPWLRETVTPDSVVRLVGDILEHRFTLLRSALRNHEHSLQAEHSLDPPKEETAASQPQEHVELKENPAENYPIKQRQAVDGDRGQQSQEPESNWGKRVLFAPPCVIHRKRRRTEQPELGVTGNEEISDSEIDSYIRSPQEVRDLIQAKTMLSSDICKV</sequence>
<feature type="region of interest" description="Disordered" evidence="15">
    <location>
        <begin position="313"/>
        <end position="347"/>
    </location>
</feature>
<keyword evidence="17" id="KW-0648">Protein biosynthesis</keyword>
<dbReference type="EMBL" id="HADW01005829">
    <property type="protein sequence ID" value="SBP07229.1"/>
    <property type="molecule type" value="Transcribed_RNA"/>
</dbReference>
<dbReference type="PROSITE" id="PS51134">
    <property type="entry name" value="ZF_TFIIB"/>
    <property type="match status" value="1"/>
</dbReference>
<dbReference type="InterPro" id="IPR036915">
    <property type="entry name" value="Cyclin-like_sf"/>
</dbReference>
<dbReference type="GO" id="GO:0005634">
    <property type="term" value="C:nucleus"/>
    <property type="evidence" value="ECO:0007669"/>
    <property type="project" value="UniProtKB-SubCell"/>
</dbReference>
<keyword evidence="6" id="KW-0862">Zinc</keyword>
<comment type="function">
    <text evidence="13">General activator of RNA polymerase III transcription. Factor exclusively required for RNA polymerase III transcription of genes with promoter elements upstream of the initiation sites. Contributes to the regulation of gene expression; functions as activator in the absence of oxidative stress. Down-regulates expression of target genes in response to oxidative stress. Overexpression protects cells against apoptosis in response to oxidative stress.</text>
</comment>
<dbReference type="AlphaFoldDB" id="A0A1A7WNW4"/>
<keyword evidence="4" id="KW-0677">Repeat</keyword>
<gene>
    <name evidence="17" type="primary">BRF2</name>
</gene>
<dbReference type="Gene3D" id="1.10.472.10">
    <property type="entry name" value="Cyclin-like"/>
    <property type="match status" value="2"/>
</dbReference>
<dbReference type="SUPFAM" id="SSF57783">
    <property type="entry name" value="Zinc beta-ribbon"/>
    <property type="match status" value="1"/>
</dbReference>
<evidence type="ECO:0000256" key="7">
    <source>
        <dbReference type="ARBA" id="ARBA00023015"/>
    </source>
</evidence>
<dbReference type="InterPro" id="IPR013137">
    <property type="entry name" value="Znf_TFIIB"/>
</dbReference>
<evidence type="ECO:0000259" key="16">
    <source>
        <dbReference type="PROSITE" id="PS51134"/>
    </source>
</evidence>
<dbReference type="InterPro" id="IPR000812">
    <property type="entry name" value="TFIIB"/>
</dbReference>
<dbReference type="GO" id="GO:0070897">
    <property type="term" value="P:transcription preinitiation complex assembly"/>
    <property type="evidence" value="ECO:0007669"/>
    <property type="project" value="InterPro"/>
</dbReference>
<dbReference type="GO" id="GO:0017025">
    <property type="term" value="F:TBP-class protein binding"/>
    <property type="evidence" value="ECO:0007669"/>
    <property type="project" value="TreeGrafter"/>
</dbReference>
<protein>
    <recommendedName>
        <fullName evidence="11">Transcription factor IIIB 50 kDa subunit</fullName>
    </recommendedName>
    <alternativeName>
        <fullName evidence="12">B-related factor 2</fullName>
    </alternativeName>
</protein>
<evidence type="ECO:0000256" key="8">
    <source>
        <dbReference type="ARBA" id="ARBA00023159"/>
    </source>
</evidence>
<evidence type="ECO:0000256" key="4">
    <source>
        <dbReference type="ARBA" id="ARBA00022737"/>
    </source>
</evidence>
<keyword evidence="7" id="KW-0805">Transcription regulation</keyword>
<dbReference type="Pfam" id="PF21886">
    <property type="entry name" value="BRF2-like_C_cyclin_rpt"/>
    <property type="match status" value="1"/>
</dbReference>
<evidence type="ECO:0000256" key="6">
    <source>
        <dbReference type="ARBA" id="ARBA00022833"/>
    </source>
</evidence>
<accession>A0A1A7WNW4</accession>
<dbReference type="PANTHER" id="PTHR11618:SF5">
    <property type="entry name" value="TRANSCRIPTION FACTOR IIIB 50 KDA SUBUNIT"/>
    <property type="match status" value="1"/>
</dbReference>
<dbReference type="PRINTS" id="PR00685">
    <property type="entry name" value="TIFACTORIIB"/>
</dbReference>
<comment type="similarity">
    <text evidence="2">Belongs to the TFIIB family.</text>
</comment>
<dbReference type="InterPro" id="IPR054078">
    <property type="entry name" value="BRF2-like_C"/>
</dbReference>
<evidence type="ECO:0000256" key="2">
    <source>
        <dbReference type="ARBA" id="ARBA00010857"/>
    </source>
</evidence>
<proteinExistence type="inferred from homology"/>
<keyword evidence="9" id="KW-0804">Transcription</keyword>
<evidence type="ECO:0000256" key="14">
    <source>
        <dbReference type="PROSITE-ProRule" id="PRU00469"/>
    </source>
</evidence>
<dbReference type="SUPFAM" id="SSF47954">
    <property type="entry name" value="Cyclin-like"/>
    <property type="match status" value="2"/>
</dbReference>
<evidence type="ECO:0000256" key="9">
    <source>
        <dbReference type="ARBA" id="ARBA00023163"/>
    </source>
</evidence>
<feature type="domain" description="TFIIB-type" evidence="16">
    <location>
        <begin position="4"/>
        <end position="37"/>
    </location>
</feature>
<evidence type="ECO:0000256" key="15">
    <source>
        <dbReference type="SAM" id="MobiDB-lite"/>
    </source>
</evidence>
<keyword evidence="3" id="KW-0479">Metal-binding</keyword>
<organism evidence="17">
    <name type="scientific">Iconisemion striatum</name>
    <dbReference type="NCBI Taxonomy" id="60296"/>
    <lineage>
        <taxon>Eukaryota</taxon>
        <taxon>Metazoa</taxon>
        <taxon>Chordata</taxon>
        <taxon>Craniata</taxon>
        <taxon>Vertebrata</taxon>
        <taxon>Euteleostomi</taxon>
        <taxon>Actinopterygii</taxon>
        <taxon>Neopterygii</taxon>
        <taxon>Teleostei</taxon>
        <taxon>Neoteleostei</taxon>
        <taxon>Acanthomorphata</taxon>
        <taxon>Ovalentaria</taxon>
        <taxon>Atherinomorphae</taxon>
        <taxon>Cyprinodontiformes</taxon>
        <taxon>Nothobranchiidae</taxon>
        <taxon>Iconisemion</taxon>
    </lineage>
</organism>
<evidence type="ECO:0000256" key="5">
    <source>
        <dbReference type="ARBA" id="ARBA00022771"/>
    </source>
</evidence>
<comment type="subcellular location">
    <subcellularLocation>
        <location evidence="1">Nucleus</location>
    </subcellularLocation>
</comment>
<keyword evidence="5 14" id="KW-0863">Zinc-finger</keyword>
<dbReference type="PANTHER" id="PTHR11618">
    <property type="entry name" value="TRANSCRIPTION INITIATION FACTOR IIB-RELATED"/>
    <property type="match status" value="1"/>
</dbReference>
<dbReference type="EMBL" id="HADX01013748">
    <property type="protein sequence ID" value="SBP35980.1"/>
    <property type="molecule type" value="Transcribed_RNA"/>
</dbReference>